<proteinExistence type="predicted"/>
<reference evidence="3" key="1">
    <citation type="journal article" date="2017" name="Plant J.">
        <title>The pomegranate (Punica granatum L.) genome and the genomics of punicalagin biosynthesis.</title>
        <authorList>
            <person name="Qin G."/>
            <person name="Xu C."/>
            <person name="Ming R."/>
            <person name="Tang H."/>
            <person name="Guyot R."/>
            <person name="Kramer E.M."/>
            <person name="Hu Y."/>
            <person name="Yi X."/>
            <person name="Qi Y."/>
            <person name="Xu X."/>
            <person name="Gao Z."/>
            <person name="Pan H."/>
            <person name="Jian J."/>
            <person name="Tian Y."/>
            <person name="Yue Z."/>
            <person name="Xu Y."/>
        </authorList>
    </citation>
    <scope>NUCLEOTIDE SEQUENCE [LARGE SCALE GENOMIC DNA]</scope>
    <source>
        <strain evidence="3">cv. Dabenzi</strain>
    </source>
</reference>
<dbReference type="Proteomes" id="UP000197138">
    <property type="component" value="Unassembled WGS sequence"/>
</dbReference>
<evidence type="ECO:0000313" key="2">
    <source>
        <dbReference type="EMBL" id="PKI61400.1"/>
    </source>
</evidence>
<evidence type="ECO:0000313" key="4">
    <source>
        <dbReference type="Proteomes" id="UP000233551"/>
    </source>
</evidence>
<dbReference type="EMBL" id="MTKT01002941">
    <property type="protein sequence ID" value="OWM76922.1"/>
    <property type="molecule type" value="Genomic_DNA"/>
</dbReference>
<organism evidence="1 3">
    <name type="scientific">Punica granatum</name>
    <name type="common">Pomegranate</name>
    <dbReference type="NCBI Taxonomy" id="22663"/>
    <lineage>
        <taxon>Eukaryota</taxon>
        <taxon>Viridiplantae</taxon>
        <taxon>Streptophyta</taxon>
        <taxon>Embryophyta</taxon>
        <taxon>Tracheophyta</taxon>
        <taxon>Spermatophyta</taxon>
        <taxon>Magnoliopsida</taxon>
        <taxon>eudicotyledons</taxon>
        <taxon>Gunneridae</taxon>
        <taxon>Pentapetalae</taxon>
        <taxon>rosids</taxon>
        <taxon>malvids</taxon>
        <taxon>Myrtales</taxon>
        <taxon>Lythraceae</taxon>
        <taxon>Punica</taxon>
    </lineage>
</organism>
<name>A0A218WY01_PUNGR</name>
<reference evidence="1" key="2">
    <citation type="submission" date="2017-06" db="EMBL/GenBank/DDBJ databases">
        <title>The pomegranate genome and the genomics of punicalagin biosynthesis.</title>
        <authorList>
            <person name="Xu C."/>
        </authorList>
    </citation>
    <scope>NUCLEOTIDE SEQUENCE [LARGE SCALE GENOMIC DNA]</scope>
    <source>
        <tissue evidence="1">Fresh leaf</tissue>
    </source>
</reference>
<accession>A0A218WY01</accession>
<protein>
    <submittedName>
        <fullName evidence="1">Uncharacterized protein</fullName>
    </submittedName>
</protein>
<reference evidence="2 4" key="3">
    <citation type="submission" date="2017-11" db="EMBL/GenBank/DDBJ databases">
        <title>De-novo sequencing of pomegranate (Punica granatum L.) genome.</title>
        <authorList>
            <person name="Akparov Z."/>
            <person name="Amiraslanov A."/>
            <person name="Hajiyeva S."/>
            <person name="Abbasov M."/>
            <person name="Kaur K."/>
            <person name="Hamwieh A."/>
            <person name="Solovyev V."/>
            <person name="Salamov A."/>
            <person name="Braich B."/>
            <person name="Kosarev P."/>
            <person name="Mahmoud A."/>
            <person name="Hajiyev E."/>
            <person name="Babayeva S."/>
            <person name="Izzatullayeva V."/>
            <person name="Mammadov A."/>
            <person name="Mammadov A."/>
            <person name="Sharifova S."/>
            <person name="Ojaghi J."/>
            <person name="Eynullazada K."/>
            <person name="Bayramov B."/>
            <person name="Abdulazimova A."/>
            <person name="Shahmuradov I."/>
        </authorList>
    </citation>
    <scope>NUCLEOTIDE SEQUENCE [LARGE SCALE GENOMIC DNA]</scope>
    <source>
        <strain evidence="2">AG2017</strain>
        <strain evidence="4">cv. AG2017</strain>
        <tissue evidence="2">Leaf</tissue>
    </source>
</reference>
<sequence>MVVATKAPSIRDEVIRGVVTAGEVPTHVLNFKLRLSTTPSQGVVARGEDMVAAAKAPTSVIELVIEFQSLADKVYNHFEDDAVYAF</sequence>
<dbReference type="EMBL" id="PGOL01001042">
    <property type="protein sequence ID" value="PKI61400.1"/>
    <property type="molecule type" value="Genomic_DNA"/>
</dbReference>
<comment type="caution">
    <text evidence="1">The sequence shown here is derived from an EMBL/GenBank/DDBJ whole genome shotgun (WGS) entry which is preliminary data.</text>
</comment>
<evidence type="ECO:0000313" key="1">
    <source>
        <dbReference type="EMBL" id="OWM76922.1"/>
    </source>
</evidence>
<evidence type="ECO:0000313" key="3">
    <source>
        <dbReference type="Proteomes" id="UP000197138"/>
    </source>
</evidence>
<dbReference type="AlphaFoldDB" id="A0A218WY01"/>
<keyword evidence="4" id="KW-1185">Reference proteome</keyword>
<dbReference type="Proteomes" id="UP000233551">
    <property type="component" value="Unassembled WGS sequence"/>
</dbReference>
<gene>
    <name evidence="1" type="ORF">CDL15_Pgr021204</name>
    <name evidence="2" type="ORF">CRG98_018208</name>
</gene>